<dbReference type="SUPFAM" id="SSF52467">
    <property type="entry name" value="DHS-like NAD/FAD-binding domain"/>
    <property type="match status" value="1"/>
</dbReference>
<dbReference type="Pfam" id="PF02146">
    <property type="entry name" value="SIR2"/>
    <property type="match status" value="1"/>
</dbReference>
<dbReference type="Gene3D" id="3.40.50.1220">
    <property type="entry name" value="TPP-binding domain"/>
    <property type="match status" value="1"/>
</dbReference>
<feature type="domain" description="Deacetylase sirtuin-type" evidence="9">
    <location>
        <begin position="85"/>
        <end position="388"/>
    </location>
</feature>
<comment type="similarity">
    <text evidence="3">Belongs to the sirtuin family. Class I subfamily.</text>
</comment>
<dbReference type="InterPro" id="IPR029035">
    <property type="entry name" value="DHS-like_NAD/FAD-binding_dom"/>
</dbReference>
<dbReference type="GO" id="GO:0070403">
    <property type="term" value="F:NAD+ binding"/>
    <property type="evidence" value="ECO:0007669"/>
    <property type="project" value="InterPro"/>
</dbReference>
<name>A0A4T0FP02_9BASI</name>
<dbReference type="AlphaFoldDB" id="A0A4T0FP02"/>
<evidence type="ECO:0000256" key="1">
    <source>
        <dbReference type="ARBA" id="ARBA00001947"/>
    </source>
</evidence>
<dbReference type="InterPro" id="IPR003000">
    <property type="entry name" value="Sirtuin"/>
</dbReference>
<dbReference type="InterPro" id="IPR026590">
    <property type="entry name" value="Ssirtuin_cat_dom"/>
</dbReference>
<feature type="active site" description="Proton acceptor" evidence="8">
    <location>
        <position position="210"/>
    </location>
</feature>
<organism evidence="10 11">
    <name type="scientific">Wallemia hederae</name>
    <dbReference type="NCBI Taxonomy" id="1540922"/>
    <lineage>
        <taxon>Eukaryota</taxon>
        <taxon>Fungi</taxon>
        <taxon>Dikarya</taxon>
        <taxon>Basidiomycota</taxon>
        <taxon>Wallemiomycotina</taxon>
        <taxon>Wallemiomycetes</taxon>
        <taxon>Wallemiales</taxon>
        <taxon>Wallemiaceae</taxon>
        <taxon>Wallemia</taxon>
    </lineage>
</organism>
<dbReference type="GO" id="GO:0005634">
    <property type="term" value="C:nucleus"/>
    <property type="evidence" value="ECO:0007669"/>
    <property type="project" value="TreeGrafter"/>
</dbReference>
<dbReference type="PROSITE" id="PS50305">
    <property type="entry name" value="SIRTUIN"/>
    <property type="match status" value="1"/>
</dbReference>
<evidence type="ECO:0000259" key="9">
    <source>
        <dbReference type="PROSITE" id="PS50305"/>
    </source>
</evidence>
<feature type="binding site" evidence="8">
    <location>
        <position position="242"/>
    </location>
    <ligand>
        <name>Zn(2+)</name>
        <dbReference type="ChEBI" id="CHEBI:29105"/>
    </ligand>
</feature>
<protein>
    <recommendedName>
        <fullName evidence="9">Deacetylase sirtuin-type domain-containing protein</fullName>
    </recommendedName>
</protein>
<keyword evidence="6 8" id="KW-0862">Zinc</keyword>
<evidence type="ECO:0000256" key="7">
    <source>
        <dbReference type="ARBA" id="ARBA00023027"/>
    </source>
</evidence>
<evidence type="ECO:0000313" key="11">
    <source>
        <dbReference type="Proteomes" id="UP000310189"/>
    </source>
</evidence>
<evidence type="ECO:0000256" key="8">
    <source>
        <dbReference type="PROSITE-ProRule" id="PRU00236"/>
    </source>
</evidence>
<evidence type="ECO:0000256" key="2">
    <source>
        <dbReference type="ARBA" id="ARBA00004173"/>
    </source>
</evidence>
<feature type="binding site" evidence="8">
    <location>
        <position position="221"/>
    </location>
    <ligand>
        <name>Zn(2+)</name>
        <dbReference type="ChEBI" id="CHEBI:29105"/>
    </ligand>
</feature>
<dbReference type="InterPro" id="IPR050134">
    <property type="entry name" value="NAD-dep_sirtuin_deacylases"/>
</dbReference>
<evidence type="ECO:0000256" key="6">
    <source>
        <dbReference type="ARBA" id="ARBA00022833"/>
    </source>
</evidence>
<evidence type="ECO:0000256" key="3">
    <source>
        <dbReference type="ARBA" id="ARBA00006924"/>
    </source>
</evidence>
<keyword evidence="5 8" id="KW-0479">Metal-binding</keyword>
<dbReference type="InterPro" id="IPR026591">
    <property type="entry name" value="Sirtuin_cat_small_dom_sf"/>
</dbReference>
<dbReference type="GO" id="GO:0046970">
    <property type="term" value="F:histone H4K16 deacetylase activity, NAD-dependent"/>
    <property type="evidence" value="ECO:0007669"/>
    <property type="project" value="TreeGrafter"/>
</dbReference>
<comment type="caution">
    <text evidence="10">The sequence shown here is derived from an EMBL/GenBank/DDBJ whole genome shotgun (WGS) entry which is preliminary data.</text>
</comment>
<dbReference type="Proteomes" id="UP000310189">
    <property type="component" value="Unassembled WGS sequence"/>
</dbReference>
<dbReference type="GO" id="GO:0005739">
    <property type="term" value="C:mitochondrion"/>
    <property type="evidence" value="ECO:0007669"/>
    <property type="project" value="UniProtKB-SubCell"/>
</dbReference>
<dbReference type="Gene3D" id="3.30.1600.10">
    <property type="entry name" value="SIR2/SIRT2 'Small Domain"/>
    <property type="match status" value="1"/>
</dbReference>
<keyword evidence="11" id="KW-1185">Reference proteome</keyword>
<dbReference type="OrthoDB" id="420264at2759"/>
<feature type="binding site" evidence="8">
    <location>
        <position position="218"/>
    </location>
    <ligand>
        <name>Zn(2+)</name>
        <dbReference type="ChEBI" id="CHEBI:29105"/>
    </ligand>
</feature>
<feature type="binding site" evidence="8">
    <location>
        <position position="246"/>
    </location>
    <ligand>
        <name>Zn(2+)</name>
        <dbReference type="ChEBI" id="CHEBI:29105"/>
    </ligand>
</feature>
<gene>
    <name evidence="10" type="ORF">E3P99_01842</name>
</gene>
<proteinExistence type="inferred from homology"/>
<accession>A0A4T0FP02</accession>
<evidence type="ECO:0000313" key="10">
    <source>
        <dbReference type="EMBL" id="TIA89940.1"/>
    </source>
</evidence>
<dbReference type="PANTHER" id="PTHR11085">
    <property type="entry name" value="NAD-DEPENDENT PROTEIN DEACYLASE SIRTUIN-5, MITOCHONDRIAL-RELATED"/>
    <property type="match status" value="1"/>
</dbReference>
<dbReference type="GO" id="GO:0046872">
    <property type="term" value="F:metal ion binding"/>
    <property type="evidence" value="ECO:0007669"/>
    <property type="project" value="UniProtKB-KW"/>
</dbReference>
<comment type="subcellular location">
    <subcellularLocation>
        <location evidence="2">Mitochondrion</location>
    </subcellularLocation>
</comment>
<dbReference type="PANTHER" id="PTHR11085:SF9">
    <property type="entry name" value="NAD-DEPENDENT PROTEIN DEACETYLASE SIRTUIN-1"/>
    <property type="match status" value="1"/>
</dbReference>
<evidence type="ECO:0000256" key="5">
    <source>
        <dbReference type="ARBA" id="ARBA00022723"/>
    </source>
</evidence>
<sequence length="391" mass="44201">MLDVDDQRSDEEKSVNETTRMIREIGVANFLKRVYDDEAADLCQLLRDLDKDHKLTPTGLEKKSQLQLKQMLKRKAVIIGKQRKNISIPNTHDAVLGLLSASSNILIVSGAGISVNRGIPDFRSPDGIYDQIRRCNYPEIDEPEQIFDMATFVAHPKLFYSVAKKILPTHFQPGPAHCFVKDNNKLLRNYTQNIDSLERKAGVDRLLECHGSFAFLECLRCSAKYNTDDFAQTITDGGVPLCTERCMKEYRRRRKKRKSDSIDNSAATSLDVSDQAVVAFFDTRNEVIPYLKPTITFFGEDVHSDYEQRVLDDSQVADLIIVLGTSMSVAPISEFISHIPHKVPIVVINKTPIKGLDPDVFLQGDIDVIVSELLVRMNDVKEEEDKKKCIV</sequence>
<evidence type="ECO:0000256" key="4">
    <source>
        <dbReference type="ARBA" id="ARBA00022679"/>
    </source>
</evidence>
<dbReference type="EMBL" id="SPNW01000023">
    <property type="protein sequence ID" value="TIA89940.1"/>
    <property type="molecule type" value="Genomic_DNA"/>
</dbReference>
<reference evidence="10 11" key="1">
    <citation type="submission" date="2019-03" db="EMBL/GenBank/DDBJ databases">
        <title>Sequencing 23 genomes of Wallemia ichthyophaga.</title>
        <authorList>
            <person name="Gostincar C."/>
        </authorList>
    </citation>
    <scope>NUCLEOTIDE SEQUENCE [LARGE SCALE GENOMIC DNA]</scope>
    <source>
        <strain evidence="10 11">EXF-5753</strain>
    </source>
</reference>
<keyword evidence="4" id="KW-0808">Transferase</keyword>
<comment type="cofactor">
    <cofactor evidence="1">
        <name>Zn(2+)</name>
        <dbReference type="ChEBI" id="CHEBI:29105"/>
    </cofactor>
</comment>
<keyword evidence="7" id="KW-0520">NAD</keyword>